<dbReference type="EMBL" id="AP019376">
    <property type="protein sequence ID" value="BBH89992.1"/>
    <property type="molecule type" value="Genomic_DNA"/>
</dbReference>
<protein>
    <submittedName>
        <fullName evidence="2">Uncharacterized protein</fullName>
    </submittedName>
</protein>
<proteinExistence type="predicted"/>
<reference evidence="2" key="1">
    <citation type="submission" date="2018-12" db="EMBL/GenBank/DDBJ databases">
        <title>Novel natural products biosynthetic potential of the class Ktedonobacteria.</title>
        <authorList>
            <person name="Zheng Y."/>
            <person name="Saitou A."/>
            <person name="Wang C.M."/>
            <person name="Toyoda A."/>
            <person name="Minakuchi Y."/>
            <person name="Sekiguchi Y."/>
            <person name="Ueda K."/>
            <person name="Takano H."/>
            <person name="Sakai Y."/>
            <person name="Yokota A."/>
            <person name="Yabe S."/>
        </authorList>
    </citation>
    <scope>NUCLEOTIDE SEQUENCE</scope>
    <source>
        <strain evidence="2">COM3</strain>
    </source>
</reference>
<evidence type="ECO:0000313" key="2">
    <source>
        <dbReference type="EMBL" id="BBH89992.1"/>
    </source>
</evidence>
<feature type="region of interest" description="Disordered" evidence="1">
    <location>
        <begin position="84"/>
        <end position="103"/>
    </location>
</feature>
<accession>A0A455SSW6</accession>
<gene>
    <name evidence="2" type="ORF">KTC_47430</name>
</gene>
<name>A0A455SSW6_9CHLR</name>
<organism evidence="2">
    <name type="scientific">Thermosporothrix sp. COM3</name>
    <dbReference type="NCBI Taxonomy" id="2490863"/>
    <lineage>
        <taxon>Bacteria</taxon>
        <taxon>Bacillati</taxon>
        <taxon>Chloroflexota</taxon>
        <taxon>Ktedonobacteria</taxon>
        <taxon>Ktedonobacterales</taxon>
        <taxon>Thermosporotrichaceae</taxon>
        <taxon>Thermosporothrix</taxon>
    </lineage>
</organism>
<dbReference type="AlphaFoldDB" id="A0A455SSW6"/>
<sequence length="103" mass="11849">MLVNVVGGETRRGFIVQRESSFTMTSEEVECAEKRMKQRWYDLVTAEQQGASLQTLDRMFNAYMLAVEEYNHCAERYLVEQAAAQHPETGSTVQKGKRRRKAS</sequence>
<evidence type="ECO:0000256" key="1">
    <source>
        <dbReference type="SAM" id="MobiDB-lite"/>
    </source>
</evidence>